<dbReference type="Gene3D" id="1.25.40.10">
    <property type="entry name" value="Tetratricopeptide repeat domain"/>
    <property type="match status" value="1"/>
</dbReference>
<dbReference type="Proteomes" id="UP000323930">
    <property type="component" value="Unassembled WGS sequence"/>
</dbReference>
<keyword evidence="3" id="KW-1185">Reference proteome</keyword>
<dbReference type="OrthoDB" id="1150971at2"/>
<dbReference type="EMBL" id="VSDQ01000409">
    <property type="protein sequence ID" value="TYA84253.1"/>
    <property type="molecule type" value="Genomic_DNA"/>
</dbReference>
<evidence type="ECO:0000313" key="2">
    <source>
        <dbReference type="EMBL" id="TYA84253.1"/>
    </source>
</evidence>
<protein>
    <recommendedName>
        <fullName evidence="4">Tetratricopeptide repeat protein</fullName>
    </recommendedName>
</protein>
<organism evidence="2 3">
    <name type="scientific">Seonamhaeicola marinus</name>
    <dbReference type="NCBI Taxonomy" id="1912246"/>
    <lineage>
        <taxon>Bacteria</taxon>
        <taxon>Pseudomonadati</taxon>
        <taxon>Bacteroidota</taxon>
        <taxon>Flavobacteriia</taxon>
        <taxon>Flavobacteriales</taxon>
        <taxon>Flavobacteriaceae</taxon>
    </lineage>
</organism>
<accession>A0A5D0IK45</accession>
<feature type="signal peptide" evidence="1">
    <location>
        <begin position="1"/>
        <end position="18"/>
    </location>
</feature>
<comment type="caution">
    <text evidence="2">The sequence shown here is derived from an EMBL/GenBank/DDBJ whole genome shotgun (WGS) entry which is preliminary data.</text>
</comment>
<dbReference type="SUPFAM" id="SSF48452">
    <property type="entry name" value="TPR-like"/>
    <property type="match status" value="1"/>
</dbReference>
<evidence type="ECO:0000313" key="3">
    <source>
        <dbReference type="Proteomes" id="UP000323930"/>
    </source>
</evidence>
<name>A0A5D0IK45_9FLAO</name>
<dbReference type="AlphaFoldDB" id="A0A5D0IK45"/>
<gene>
    <name evidence="2" type="ORF">FUA24_06290</name>
</gene>
<evidence type="ECO:0000256" key="1">
    <source>
        <dbReference type="SAM" id="SignalP"/>
    </source>
</evidence>
<evidence type="ECO:0008006" key="4">
    <source>
        <dbReference type="Google" id="ProtNLM"/>
    </source>
</evidence>
<feature type="chain" id="PRO_5022862410" description="Tetratricopeptide repeat protein" evidence="1">
    <location>
        <begin position="19"/>
        <end position="207"/>
    </location>
</feature>
<dbReference type="InterPro" id="IPR011990">
    <property type="entry name" value="TPR-like_helical_dom_sf"/>
</dbReference>
<dbReference type="RefSeq" id="WP_148540670.1">
    <property type="nucleotide sequence ID" value="NZ_VSDQ01000409.1"/>
</dbReference>
<proteinExistence type="predicted"/>
<sequence length="207" mass="23286">MKNVIIIVALLISGLASSQTNYEKGMQKAFDLWSAGEHVEAANLFERIANAEQDNWLPPYYAAQINVLYSFGIKDKEKLTAQLKKAQDLINDATAISKDNAEILVLQALLHTAWVAYDGATYGMTLSPKVVELYTKAEALDPENPRVVYCHAEWNIGGAKFFGQDTTPFCKDLERALELFAKFKPETPFYPNWGQDRVEMLLKSCEK</sequence>
<reference evidence="2 3" key="1">
    <citation type="submission" date="2019-08" db="EMBL/GenBank/DDBJ databases">
        <title>Seonamhaeicola sediminis sp. nov., isolated from marine sediment.</title>
        <authorList>
            <person name="Cao W.R."/>
        </authorList>
    </citation>
    <scope>NUCLEOTIDE SEQUENCE [LARGE SCALE GENOMIC DNA]</scope>
    <source>
        <strain evidence="2 3">B011</strain>
    </source>
</reference>
<keyword evidence="1" id="KW-0732">Signal</keyword>